<accession>A0A7Y0LZS7</accession>
<name>A0A7Y0LZS7_CELFI</name>
<keyword evidence="4" id="KW-1185">Reference proteome</keyword>
<dbReference type="AlphaFoldDB" id="A0A7Y0LZS7"/>
<dbReference type="NCBIfam" id="TIGR03558">
    <property type="entry name" value="oxido_grp_1"/>
    <property type="match status" value="1"/>
</dbReference>
<evidence type="ECO:0000259" key="2">
    <source>
        <dbReference type="Pfam" id="PF00296"/>
    </source>
</evidence>
<dbReference type="GO" id="GO:0016705">
    <property type="term" value="F:oxidoreductase activity, acting on paired donors, with incorporation or reduction of molecular oxygen"/>
    <property type="evidence" value="ECO:0007669"/>
    <property type="project" value="InterPro"/>
</dbReference>
<evidence type="ECO:0000313" key="3">
    <source>
        <dbReference type="EMBL" id="NMR21203.1"/>
    </source>
</evidence>
<dbReference type="GO" id="GO:0005829">
    <property type="term" value="C:cytosol"/>
    <property type="evidence" value="ECO:0007669"/>
    <property type="project" value="TreeGrafter"/>
</dbReference>
<comment type="caution">
    <text evidence="3">The sequence shown here is derived from an EMBL/GenBank/DDBJ whole genome shotgun (WGS) entry which is preliminary data.</text>
</comment>
<dbReference type="Pfam" id="PF00296">
    <property type="entry name" value="Bac_luciferase"/>
    <property type="match status" value="1"/>
</dbReference>
<dbReference type="SUPFAM" id="SSF51679">
    <property type="entry name" value="Bacterial luciferase-like"/>
    <property type="match status" value="1"/>
</dbReference>
<feature type="domain" description="Luciferase-like" evidence="2">
    <location>
        <begin position="6"/>
        <end position="289"/>
    </location>
</feature>
<sequence>MRIPLSILDLAPIGPGQTAGDSIAASVELARRAEEHGYERVWYAEHHNMPGIASSATSVLIAHVAAHTRTIRLGAGGVMLPNHAPLTIAEQFGTLDAIHPGRIDLGLGRAPGSDQATMYALRRDPRSAESFPQDVLELQAYLAGESRVPGVDAVPGKGARVPLYILGSSLFGARLAAALGLPYAFASHFAPQALEAAVAAYRSEFQPSEQLDRPHVIAGVNVIAADTVEEAGEQLEGIRRIRAVGLFGRGRDLDEAQVEALLASPAGQQVDQMLAYSAVGTRDDVRDYVTRFFGHADADELIVAHQAPTAAGRLRSVTLLAEAMESAAA</sequence>
<dbReference type="PANTHER" id="PTHR30137">
    <property type="entry name" value="LUCIFERASE-LIKE MONOOXYGENASE"/>
    <property type="match status" value="1"/>
</dbReference>
<dbReference type="EMBL" id="JABCJJ010000026">
    <property type="protein sequence ID" value="NMR21203.1"/>
    <property type="molecule type" value="Genomic_DNA"/>
</dbReference>
<dbReference type="FunFam" id="3.20.20.30:FF:000002">
    <property type="entry name" value="LLM class flavin-dependent oxidoreductase"/>
    <property type="match status" value="1"/>
</dbReference>
<dbReference type="Proteomes" id="UP000562124">
    <property type="component" value="Unassembled WGS sequence"/>
</dbReference>
<organism evidence="3 4">
    <name type="scientific">Cellulomonas fimi</name>
    <dbReference type="NCBI Taxonomy" id="1708"/>
    <lineage>
        <taxon>Bacteria</taxon>
        <taxon>Bacillati</taxon>
        <taxon>Actinomycetota</taxon>
        <taxon>Actinomycetes</taxon>
        <taxon>Micrococcales</taxon>
        <taxon>Cellulomonadaceae</taxon>
        <taxon>Cellulomonas</taxon>
    </lineage>
</organism>
<protein>
    <submittedName>
        <fullName evidence="3">LLM class flavin-dependent oxidoreductase</fullName>
    </submittedName>
</protein>
<dbReference type="RefSeq" id="WP_169325571.1">
    <property type="nucleotide sequence ID" value="NZ_JABCJJ010000026.1"/>
</dbReference>
<dbReference type="PANTHER" id="PTHR30137:SF6">
    <property type="entry name" value="LUCIFERASE-LIKE MONOOXYGENASE"/>
    <property type="match status" value="1"/>
</dbReference>
<dbReference type="InterPro" id="IPR019949">
    <property type="entry name" value="CmoO-like"/>
</dbReference>
<dbReference type="InterPro" id="IPR011251">
    <property type="entry name" value="Luciferase-like_dom"/>
</dbReference>
<proteinExistence type="predicted"/>
<reference evidence="3 4" key="1">
    <citation type="submission" date="2020-04" db="EMBL/GenBank/DDBJ databases">
        <title>Sequencing and Assembly of C. fimi.</title>
        <authorList>
            <person name="Ramsey A.R."/>
        </authorList>
    </citation>
    <scope>NUCLEOTIDE SEQUENCE [LARGE SCALE GENOMIC DNA]</scope>
    <source>
        <strain evidence="3 4">SB</strain>
    </source>
</reference>
<evidence type="ECO:0000256" key="1">
    <source>
        <dbReference type="ARBA" id="ARBA00007789"/>
    </source>
</evidence>
<evidence type="ECO:0000313" key="4">
    <source>
        <dbReference type="Proteomes" id="UP000562124"/>
    </source>
</evidence>
<comment type="similarity">
    <text evidence="1">To bacterial alkanal monooxygenase alpha and beta chains.</text>
</comment>
<gene>
    <name evidence="3" type="ORF">HIR71_13435</name>
</gene>
<dbReference type="InterPro" id="IPR036661">
    <property type="entry name" value="Luciferase-like_sf"/>
</dbReference>
<dbReference type="Gene3D" id="3.20.20.30">
    <property type="entry name" value="Luciferase-like domain"/>
    <property type="match status" value="1"/>
</dbReference>
<dbReference type="InterPro" id="IPR050766">
    <property type="entry name" value="Bact_Lucif_Oxidored"/>
</dbReference>